<organism evidence="1 2">
    <name type="scientific">Eumeta variegata</name>
    <name type="common">Bagworm moth</name>
    <name type="synonym">Eumeta japonica</name>
    <dbReference type="NCBI Taxonomy" id="151549"/>
    <lineage>
        <taxon>Eukaryota</taxon>
        <taxon>Metazoa</taxon>
        <taxon>Ecdysozoa</taxon>
        <taxon>Arthropoda</taxon>
        <taxon>Hexapoda</taxon>
        <taxon>Insecta</taxon>
        <taxon>Pterygota</taxon>
        <taxon>Neoptera</taxon>
        <taxon>Endopterygota</taxon>
        <taxon>Lepidoptera</taxon>
        <taxon>Glossata</taxon>
        <taxon>Ditrysia</taxon>
        <taxon>Tineoidea</taxon>
        <taxon>Psychidae</taxon>
        <taxon>Oiketicinae</taxon>
        <taxon>Eumeta</taxon>
    </lineage>
</organism>
<reference evidence="1 2" key="1">
    <citation type="journal article" date="2019" name="Commun. Biol.">
        <title>The bagworm genome reveals a unique fibroin gene that provides high tensile strength.</title>
        <authorList>
            <person name="Kono N."/>
            <person name="Nakamura H."/>
            <person name="Ohtoshi R."/>
            <person name="Tomita M."/>
            <person name="Numata K."/>
            <person name="Arakawa K."/>
        </authorList>
    </citation>
    <scope>NUCLEOTIDE SEQUENCE [LARGE SCALE GENOMIC DNA]</scope>
</reference>
<protein>
    <submittedName>
        <fullName evidence="1">Uncharacterized protein</fullName>
    </submittedName>
</protein>
<sequence length="108" mass="11985">MPYSKVTADITTLRLMRNRGCGRLTSNLAGFRCSRSCPQTCTSLDEQMMNQIGSIMCDLYITRSVISKIKKASNTNSQFTELSRAPIADMTDDATDPADHRKILPFCG</sequence>
<accession>A0A4C1YYY4</accession>
<dbReference type="EMBL" id="BGZK01001431">
    <property type="protein sequence ID" value="GBP79809.1"/>
    <property type="molecule type" value="Genomic_DNA"/>
</dbReference>
<dbReference type="Proteomes" id="UP000299102">
    <property type="component" value="Unassembled WGS sequence"/>
</dbReference>
<evidence type="ECO:0000313" key="1">
    <source>
        <dbReference type="EMBL" id="GBP79809.1"/>
    </source>
</evidence>
<evidence type="ECO:0000313" key="2">
    <source>
        <dbReference type="Proteomes" id="UP000299102"/>
    </source>
</evidence>
<gene>
    <name evidence="1" type="ORF">EVAR_56865_1</name>
</gene>
<keyword evidence="2" id="KW-1185">Reference proteome</keyword>
<proteinExistence type="predicted"/>
<name>A0A4C1YYY4_EUMVA</name>
<comment type="caution">
    <text evidence="1">The sequence shown here is derived from an EMBL/GenBank/DDBJ whole genome shotgun (WGS) entry which is preliminary data.</text>
</comment>
<dbReference type="AlphaFoldDB" id="A0A4C1YYY4"/>